<feature type="domain" description="PPM-type phosphatase" evidence="1">
    <location>
        <begin position="16"/>
        <end position="255"/>
    </location>
</feature>
<comment type="caution">
    <text evidence="2">The sequence shown here is derived from an EMBL/GenBank/DDBJ whole genome shotgun (WGS) entry which is preliminary data.</text>
</comment>
<dbReference type="InterPro" id="IPR036457">
    <property type="entry name" value="PPM-type-like_dom_sf"/>
</dbReference>
<gene>
    <name evidence="2" type="ORF">METHB2_230010</name>
</gene>
<evidence type="ECO:0000259" key="1">
    <source>
        <dbReference type="PROSITE" id="PS51746"/>
    </source>
</evidence>
<evidence type="ECO:0000313" key="3">
    <source>
        <dbReference type="Proteomes" id="UP000494216"/>
    </source>
</evidence>
<keyword evidence="3" id="KW-1185">Reference proteome</keyword>
<dbReference type="InterPro" id="IPR015655">
    <property type="entry name" value="PP2C"/>
</dbReference>
<dbReference type="SMART" id="SM00332">
    <property type="entry name" value="PP2Cc"/>
    <property type="match status" value="1"/>
</dbReference>
<dbReference type="RefSeq" id="WP_246246931.1">
    <property type="nucleotide sequence ID" value="NZ_CADCXN010000051.1"/>
</dbReference>
<accession>A0A8S0X014</accession>
<dbReference type="GO" id="GO:0004722">
    <property type="term" value="F:protein serine/threonine phosphatase activity"/>
    <property type="evidence" value="ECO:0007669"/>
    <property type="project" value="InterPro"/>
</dbReference>
<dbReference type="CDD" id="cd00143">
    <property type="entry name" value="PP2Cc"/>
    <property type="match status" value="1"/>
</dbReference>
<sequence>MQDCRKIRTEKSVELEFYQFTSPGDRETNQDYMTYIIDDAYALFVVADGLGGHQAGEKASWFFCQGLRDVAPTYSKWMAHNPVKTFSAWIDDAVDEMRRLFADDRLAIKAHTTCAALYIDEQFVVTAHCGDSRIYRMNPQQILWRTRDHSIPQQLLNEGLITEQDIALHPEQNKVTRSINVRKKHEPEINLHPALEKGETFIICSDGFWAYVKQRDLLQLSQLSSAKTDLDKLARLLVLRAQGKSDNITVQWIRCH</sequence>
<dbReference type="Gene3D" id="3.60.40.10">
    <property type="entry name" value="PPM-type phosphatase domain"/>
    <property type="match status" value="1"/>
</dbReference>
<dbReference type="AlphaFoldDB" id="A0A8S0X014"/>
<dbReference type="SUPFAM" id="SSF81606">
    <property type="entry name" value="PP2C-like"/>
    <property type="match status" value="1"/>
</dbReference>
<name>A0A8S0X014_9GAMM</name>
<dbReference type="Proteomes" id="UP000494216">
    <property type="component" value="Unassembled WGS sequence"/>
</dbReference>
<dbReference type="InterPro" id="IPR001932">
    <property type="entry name" value="PPM-type_phosphatase-like_dom"/>
</dbReference>
<evidence type="ECO:0000313" key="2">
    <source>
        <dbReference type="EMBL" id="CAA9890488.1"/>
    </source>
</evidence>
<dbReference type="Pfam" id="PF13672">
    <property type="entry name" value="PP2C_2"/>
    <property type="match status" value="1"/>
</dbReference>
<protein>
    <submittedName>
        <fullName evidence="2">Protein serine/threonine phosphatase</fullName>
    </submittedName>
</protein>
<reference evidence="2 3" key="1">
    <citation type="submission" date="2020-02" db="EMBL/GenBank/DDBJ databases">
        <authorList>
            <person name="Hogendoorn C."/>
        </authorList>
    </citation>
    <scope>NUCLEOTIDE SEQUENCE [LARGE SCALE GENOMIC DNA]</scope>
    <source>
        <strain evidence="2">METHB21</strain>
    </source>
</reference>
<proteinExistence type="predicted"/>
<dbReference type="PANTHER" id="PTHR47992">
    <property type="entry name" value="PROTEIN PHOSPHATASE"/>
    <property type="match status" value="1"/>
</dbReference>
<dbReference type="SMART" id="SM00331">
    <property type="entry name" value="PP2C_SIG"/>
    <property type="match status" value="1"/>
</dbReference>
<dbReference type="EMBL" id="CADCXN010000051">
    <property type="protein sequence ID" value="CAA9890488.1"/>
    <property type="molecule type" value="Genomic_DNA"/>
</dbReference>
<organism evidence="2 3">
    <name type="scientific">Candidatus Methylobacter favarea</name>
    <dbReference type="NCBI Taxonomy" id="2707345"/>
    <lineage>
        <taxon>Bacteria</taxon>
        <taxon>Pseudomonadati</taxon>
        <taxon>Pseudomonadota</taxon>
        <taxon>Gammaproteobacteria</taxon>
        <taxon>Methylococcales</taxon>
        <taxon>Methylococcaceae</taxon>
        <taxon>Methylobacter</taxon>
    </lineage>
</organism>
<dbReference type="PROSITE" id="PS51746">
    <property type="entry name" value="PPM_2"/>
    <property type="match status" value="1"/>
</dbReference>